<evidence type="ECO:0000256" key="1">
    <source>
        <dbReference type="SAM" id="MobiDB-lite"/>
    </source>
</evidence>
<dbReference type="InterPro" id="IPR018636">
    <property type="entry name" value="DUF2058"/>
</dbReference>
<name>A0A558D3I5_9GAMM</name>
<feature type="region of interest" description="Disordered" evidence="1">
    <location>
        <begin position="16"/>
        <end position="62"/>
    </location>
</feature>
<evidence type="ECO:0000313" key="3">
    <source>
        <dbReference type="Proteomes" id="UP000317355"/>
    </source>
</evidence>
<dbReference type="AlphaFoldDB" id="A0A558D3I5"/>
<reference evidence="2 3" key="1">
    <citation type="submission" date="2019-07" db="EMBL/GenBank/DDBJ databases">
        <title>The pathways for chlorine oxyanion respiration interact through the shared metabolite chlorate.</title>
        <authorList>
            <person name="Barnum T.P."/>
            <person name="Cheng Y."/>
            <person name="Hill K.A."/>
            <person name="Lucas L.N."/>
            <person name="Carlson H.K."/>
            <person name="Coates J.D."/>
        </authorList>
    </citation>
    <scope>NUCLEOTIDE SEQUENCE [LARGE SCALE GENOMIC DNA]</scope>
    <source>
        <strain evidence="2">BK-3</strain>
    </source>
</reference>
<protein>
    <submittedName>
        <fullName evidence="2">DUF2058 domain-containing protein</fullName>
    </submittedName>
</protein>
<proteinExistence type="predicted"/>
<dbReference type="EMBL" id="VMRY01000033">
    <property type="protein sequence ID" value="TVT55580.1"/>
    <property type="molecule type" value="Genomic_DNA"/>
</dbReference>
<dbReference type="Pfam" id="PF09831">
    <property type="entry name" value="DUF2058"/>
    <property type="match status" value="1"/>
</dbReference>
<dbReference type="Proteomes" id="UP000317355">
    <property type="component" value="Unassembled WGS sequence"/>
</dbReference>
<gene>
    <name evidence="2" type="ORF">FHK82_08255</name>
</gene>
<evidence type="ECO:0000313" key="2">
    <source>
        <dbReference type="EMBL" id="TVT55580.1"/>
    </source>
</evidence>
<accession>A0A558D3I5</accession>
<comment type="caution">
    <text evidence="2">The sequence shown here is derived from an EMBL/GenBank/DDBJ whole genome shotgun (WGS) entry which is preliminary data.</text>
</comment>
<organism evidence="2 3">
    <name type="scientific">Sedimenticola thiotaurini</name>
    <dbReference type="NCBI Taxonomy" id="1543721"/>
    <lineage>
        <taxon>Bacteria</taxon>
        <taxon>Pseudomonadati</taxon>
        <taxon>Pseudomonadota</taxon>
        <taxon>Gammaproteobacteria</taxon>
        <taxon>Chromatiales</taxon>
        <taxon>Sedimenticolaceae</taxon>
        <taxon>Sedimenticola</taxon>
    </lineage>
</organism>
<sequence>MGISLQDQLLKAGLVDKKKANQVRKEKKQQNKNAQKGHGKVTDEVKQSAKAAQKAQAERDRQLNLQRKAEADKRALQAQIRQLIEMNQISTDEGEIAYSFTDSNKIKKLYVTEKIQSQLSKGQMAIARFDDGYALVPNGVADKIKQRDQDVIIFISDAPQIADEDDPYAEFQVPDDLMW</sequence>